<protein>
    <submittedName>
        <fullName evidence="2">Uncharacterized protein</fullName>
    </submittedName>
</protein>
<evidence type="ECO:0000313" key="3">
    <source>
        <dbReference type="Proteomes" id="UP000598775"/>
    </source>
</evidence>
<dbReference type="Proteomes" id="UP000598775">
    <property type="component" value="Unassembled WGS sequence"/>
</dbReference>
<feature type="compositionally biased region" description="Low complexity" evidence="1">
    <location>
        <begin position="47"/>
        <end position="57"/>
    </location>
</feature>
<proteinExistence type="predicted"/>
<dbReference type="AlphaFoldDB" id="A0A917B167"/>
<name>A0A917B167_9MICO</name>
<sequence length="57" mass="6074">MDAPPSNHNRVHCSAIAEVAPITTTSVGHVPELPREEAPDPDPEPLDPVTLLTIPDI</sequence>
<evidence type="ECO:0000313" key="2">
    <source>
        <dbReference type="EMBL" id="GGF12610.1"/>
    </source>
</evidence>
<reference evidence="2 3" key="1">
    <citation type="journal article" date="2014" name="Int. J. Syst. Evol. Microbiol.">
        <title>Complete genome sequence of Corynebacterium casei LMG S-19264T (=DSM 44701T), isolated from a smear-ripened cheese.</title>
        <authorList>
            <consortium name="US DOE Joint Genome Institute (JGI-PGF)"/>
            <person name="Walter F."/>
            <person name="Albersmeier A."/>
            <person name="Kalinowski J."/>
            <person name="Ruckert C."/>
        </authorList>
    </citation>
    <scope>NUCLEOTIDE SEQUENCE [LARGE SCALE GENOMIC DNA]</scope>
    <source>
        <strain evidence="2 3">CGMCC 1.12976</strain>
    </source>
</reference>
<gene>
    <name evidence="2" type="ORF">GCM10011399_03220</name>
</gene>
<feature type="region of interest" description="Disordered" evidence="1">
    <location>
        <begin position="27"/>
        <end position="57"/>
    </location>
</feature>
<evidence type="ECO:0000256" key="1">
    <source>
        <dbReference type="SAM" id="MobiDB-lite"/>
    </source>
</evidence>
<accession>A0A917B167</accession>
<organism evidence="2 3">
    <name type="scientific">Subtercola lobariae</name>
    <dbReference type="NCBI Taxonomy" id="1588641"/>
    <lineage>
        <taxon>Bacteria</taxon>
        <taxon>Bacillati</taxon>
        <taxon>Actinomycetota</taxon>
        <taxon>Actinomycetes</taxon>
        <taxon>Micrococcales</taxon>
        <taxon>Microbacteriaceae</taxon>
        <taxon>Subtercola</taxon>
    </lineage>
</organism>
<dbReference type="EMBL" id="BMGP01000001">
    <property type="protein sequence ID" value="GGF12610.1"/>
    <property type="molecule type" value="Genomic_DNA"/>
</dbReference>
<comment type="caution">
    <text evidence="2">The sequence shown here is derived from an EMBL/GenBank/DDBJ whole genome shotgun (WGS) entry which is preliminary data.</text>
</comment>
<keyword evidence="3" id="KW-1185">Reference proteome</keyword>